<accession>A0ABW3P6Z1</accession>
<protein>
    <submittedName>
        <fullName evidence="1">Uncharacterized protein</fullName>
    </submittedName>
</protein>
<dbReference type="EMBL" id="JBHTLN010000001">
    <property type="protein sequence ID" value="MFD1121694.1"/>
    <property type="molecule type" value="Genomic_DNA"/>
</dbReference>
<dbReference type="RefSeq" id="WP_379030928.1">
    <property type="nucleotide sequence ID" value="NZ_JBHTLN010000001.1"/>
</dbReference>
<name>A0ABW3P6Z1_9PROT</name>
<proteinExistence type="predicted"/>
<dbReference type="Proteomes" id="UP001597206">
    <property type="component" value="Unassembled WGS sequence"/>
</dbReference>
<evidence type="ECO:0000313" key="2">
    <source>
        <dbReference type="Proteomes" id="UP001597206"/>
    </source>
</evidence>
<sequence length="67" mass="7187">MKYLIISVVVTTTLLMHVPDMPFDSAVTANAQQSEACLKNLSAGTPCSDSTQAQQKLVLVRGQLLPL</sequence>
<gene>
    <name evidence="1" type="ORF">ACFQ2T_04200</name>
</gene>
<organism evidence="1 2">
    <name type="scientific">Methylophilus flavus</name>
    <dbReference type="NCBI Taxonomy" id="640084"/>
    <lineage>
        <taxon>Bacteria</taxon>
        <taxon>Pseudomonadati</taxon>
        <taxon>Pseudomonadota</taxon>
        <taxon>Betaproteobacteria</taxon>
        <taxon>Nitrosomonadales</taxon>
        <taxon>Methylophilaceae</taxon>
        <taxon>Methylophilus</taxon>
    </lineage>
</organism>
<reference evidence="2" key="1">
    <citation type="journal article" date="2019" name="Int. J. Syst. Evol. Microbiol.">
        <title>The Global Catalogue of Microorganisms (GCM) 10K type strain sequencing project: providing services to taxonomists for standard genome sequencing and annotation.</title>
        <authorList>
            <consortium name="The Broad Institute Genomics Platform"/>
            <consortium name="The Broad Institute Genome Sequencing Center for Infectious Disease"/>
            <person name="Wu L."/>
            <person name="Ma J."/>
        </authorList>
    </citation>
    <scope>NUCLEOTIDE SEQUENCE [LARGE SCALE GENOMIC DNA]</scope>
    <source>
        <strain evidence="2">CCUG 58411</strain>
    </source>
</reference>
<keyword evidence="2" id="KW-1185">Reference proteome</keyword>
<evidence type="ECO:0000313" key="1">
    <source>
        <dbReference type="EMBL" id="MFD1121694.1"/>
    </source>
</evidence>
<comment type="caution">
    <text evidence="1">The sequence shown here is derived from an EMBL/GenBank/DDBJ whole genome shotgun (WGS) entry which is preliminary data.</text>
</comment>